<dbReference type="InterPro" id="IPR009825">
    <property type="entry name" value="ECF_substrate-spec-like"/>
</dbReference>
<keyword evidence="1 3" id="KW-0812">Transmembrane</keyword>
<dbReference type="EMBL" id="DXCH01000295">
    <property type="protein sequence ID" value="HIZ08464.1"/>
    <property type="molecule type" value="Genomic_DNA"/>
</dbReference>
<name>A0A9D2D4N7_9FIRM</name>
<evidence type="ECO:0000256" key="1">
    <source>
        <dbReference type="ARBA" id="ARBA00022692"/>
    </source>
</evidence>
<evidence type="ECO:0000256" key="2">
    <source>
        <dbReference type="ARBA" id="ARBA00022989"/>
    </source>
</evidence>
<comment type="caution">
    <text evidence="4">The sequence shown here is derived from an EMBL/GenBank/DDBJ whole genome shotgun (WGS) entry which is preliminary data.</text>
</comment>
<dbReference type="AlphaFoldDB" id="A0A9D2D4N7"/>
<reference evidence="4" key="2">
    <citation type="submission" date="2021-04" db="EMBL/GenBank/DDBJ databases">
        <authorList>
            <person name="Gilroy R."/>
        </authorList>
    </citation>
    <scope>NUCLEOTIDE SEQUENCE</scope>
    <source>
        <strain evidence="4">CHK192-9172</strain>
    </source>
</reference>
<dbReference type="PANTHER" id="PTHR37815:SF3">
    <property type="entry name" value="UPF0397 PROTEIN SPR0429"/>
    <property type="match status" value="1"/>
</dbReference>
<evidence type="ECO:0000256" key="3">
    <source>
        <dbReference type="SAM" id="Phobius"/>
    </source>
</evidence>
<dbReference type="Proteomes" id="UP000824024">
    <property type="component" value="Unassembled WGS sequence"/>
</dbReference>
<feature type="transmembrane region" description="Helical" evidence="3">
    <location>
        <begin position="168"/>
        <end position="193"/>
    </location>
</feature>
<feature type="transmembrane region" description="Helical" evidence="3">
    <location>
        <begin position="20"/>
        <end position="37"/>
    </location>
</feature>
<dbReference type="Gene3D" id="1.10.1760.20">
    <property type="match status" value="1"/>
</dbReference>
<dbReference type="PANTHER" id="PTHR37815">
    <property type="entry name" value="UPF0397 PROTEIN BC_2624-RELATED"/>
    <property type="match status" value="1"/>
</dbReference>
<feature type="transmembrane region" description="Helical" evidence="3">
    <location>
        <begin position="139"/>
        <end position="156"/>
    </location>
</feature>
<proteinExistence type="predicted"/>
<organism evidence="4 5">
    <name type="scientific">Candidatus Eubacterium avistercoris</name>
    <dbReference type="NCBI Taxonomy" id="2838567"/>
    <lineage>
        <taxon>Bacteria</taxon>
        <taxon>Bacillati</taxon>
        <taxon>Bacillota</taxon>
        <taxon>Clostridia</taxon>
        <taxon>Eubacteriales</taxon>
        <taxon>Eubacteriaceae</taxon>
        <taxon>Eubacterium</taxon>
    </lineage>
</organism>
<dbReference type="GO" id="GO:0016020">
    <property type="term" value="C:membrane"/>
    <property type="evidence" value="ECO:0007669"/>
    <property type="project" value="InterPro"/>
</dbReference>
<protein>
    <submittedName>
        <fullName evidence="4">ECF transporter S component</fullName>
    </submittedName>
</protein>
<evidence type="ECO:0000313" key="4">
    <source>
        <dbReference type="EMBL" id="HIZ08464.1"/>
    </source>
</evidence>
<feature type="transmembrane region" description="Helical" evidence="3">
    <location>
        <begin position="199"/>
        <end position="218"/>
    </location>
</feature>
<reference evidence="4" key="1">
    <citation type="journal article" date="2021" name="PeerJ">
        <title>Extensive microbial diversity within the chicken gut microbiome revealed by metagenomics and culture.</title>
        <authorList>
            <person name="Gilroy R."/>
            <person name="Ravi A."/>
            <person name="Getino M."/>
            <person name="Pursley I."/>
            <person name="Horton D.L."/>
            <person name="Alikhan N.F."/>
            <person name="Baker D."/>
            <person name="Gharbi K."/>
            <person name="Hall N."/>
            <person name="Watson M."/>
            <person name="Adriaenssens E.M."/>
            <person name="Foster-Nyarko E."/>
            <person name="Jarju S."/>
            <person name="Secka A."/>
            <person name="Antonio M."/>
            <person name="Oren A."/>
            <person name="Chaudhuri R.R."/>
            <person name="La Ragione R."/>
            <person name="Hildebrand F."/>
            <person name="Pallen M.J."/>
        </authorList>
    </citation>
    <scope>NUCLEOTIDE SEQUENCE</scope>
    <source>
        <strain evidence="4">CHK192-9172</strain>
    </source>
</reference>
<keyword evidence="2 3" id="KW-1133">Transmembrane helix</keyword>
<dbReference type="Pfam" id="PF07155">
    <property type="entry name" value="ECF-ribofla_trS"/>
    <property type="match status" value="1"/>
</dbReference>
<feature type="transmembrane region" description="Helical" evidence="3">
    <location>
        <begin position="43"/>
        <end position="62"/>
    </location>
</feature>
<feature type="transmembrane region" description="Helical" evidence="3">
    <location>
        <begin position="230"/>
        <end position="248"/>
    </location>
</feature>
<accession>A0A9D2D4N7</accession>
<keyword evidence="3" id="KW-0472">Membrane</keyword>
<sequence>MDPGNHVTLRQAIEKKRLRVSAAIIFIGIPLIIFLGMRFLPQSWYILMSLGVLALTMAPFFMVFERRRPRAREIVLIAMMCALTVSAHLFFHIVLPIQIGTALVIISGISLGPEAGFLIGALSRFVCNFYMGQGTWTPWQMFCWGLLGFLAGLAFNRDNIETLKSRSFKVVLGPVLVMVFAFIAAYVSFLIWPGEDTTVVGWRLYVFGAFGLLAGVLLQRKRLPVDGVTLSLFTFFTVFVIYGGIMNISKMILSVNLPGGDAVSFDTMRVLYITGAPYDFMHGITAAVCVFLFGGSIIKKLERIKIKYGIYR</sequence>
<evidence type="ECO:0000313" key="5">
    <source>
        <dbReference type="Proteomes" id="UP000824024"/>
    </source>
</evidence>
<gene>
    <name evidence="4" type="ORF">IAA08_11100</name>
</gene>
<feature type="transmembrane region" description="Helical" evidence="3">
    <location>
        <begin position="280"/>
        <end position="298"/>
    </location>
</feature>